<comment type="catalytic activity">
    <reaction evidence="11">
        <text>L-seryl-[protein] + ATP = O-phospho-L-seryl-[protein] + ADP + H(+)</text>
        <dbReference type="Rhea" id="RHEA:17989"/>
        <dbReference type="Rhea" id="RHEA-COMP:9863"/>
        <dbReference type="Rhea" id="RHEA-COMP:11604"/>
        <dbReference type="ChEBI" id="CHEBI:15378"/>
        <dbReference type="ChEBI" id="CHEBI:29999"/>
        <dbReference type="ChEBI" id="CHEBI:30616"/>
        <dbReference type="ChEBI" id="CHEBI:83421"/>
        <dbReference type="ChEBI" id="CHEBI:456216"/>
        <dbReference type="EC" id="2.7.11.1"/>
    </reaction>
</comment>
<dbReference type="SUPFAM" id="SSF56112">
    <property type="entry name" value="Protein kinase-like (PK-like)"/>
    <property type="match status" value="1"/>
</dbReference>
<evidence type="ECO:0000256" key="11">
    <source>
        <dbReference type="ARBA" id="ARBA00048679"/>
    </source>
</evidence>
<feature type="domain" description="Protein kinase" evidence="14">
    <location>
        <begin position="183"/>
        <end position="440"/>
    </location>
</feature>
<feature type="compositionally biased region" description="Polar residues" evidence="13">
    <location>
        <begin position="460"/>
        <end position="476"/>
    </location>
</feature>
<dbReference type="GO" id="GO:0042594">
    <property type="term" value="P:response to starvation"/>
    <property type="evidence" value="ECO:0007669"/>
    <property type="project" value="TreeGrafter"/>
</dbReference>
<dbReference type="InterPro" id="IPR000719">
    <property type="entry name" value="Prot_kinase_dom"/>
</dbReference>
<dbReference type="Gene3D" id="1.10.510.10">
    <property type="entry name" value="Transferase(Phosphotransferase) domain 1"/>
    <property type="match status" value="1"/>
</dbReference>
<evidence type="ECO:0000313" key="16">
    <source>
        <dbReference type="Proteomes" id="UP001321749"/>
    </source>
</evidence>
<name>A0AAV9HAJ8_9PEZI</name>
<keyword evidence="4" id="KW-0808">Transferase</keyword>
<dbReference type="GO" id="GO:0005829">
    <property type="term" value="C:cytosol"/>
    <property type="evidence" value="ECO:0007669"/>
    <property type="project" value="TreeGrafter"/>
</dbReference>
<feature type="region of interest" description="Disordered" evidence="13">
    <location>
        <begin position="509"/>
        <end position="545"/>
    </location>
</feature>
<sequence length="627" mass="69383">MDEASYESGTPILVLVPLNGAARKATENVLNGYYQYLDSEQFPTGLWINLSDPSKPTCTLGRAHTDIHLPDAKTSKGSAFISDLHASFEFIPETGAVLLWDHSGNASVEPFTPNHVSGHSWTVKFRSHTRRSVVVARGINSYVAFGKDKWYQFEIQWHSEAMYGFNKEHPYILGPAQSSPKRYVELEKLGGGAYGTVYSAMDTTTGLLIAIKRFHSLSGKYLTFATREVANLRKKELRQHPHILRILDSAGGGEKEDWGEIFMPLQRGSLKDLLGEMETEARRWELSNVVLRQMLLALECLEANRIVHRDVKPDNILWDLDEHGLYTFCLGDFGLSNDPKVATTTAGTAPFMAPEVFYRQRQTTKIDVWSLYATIVWMRDGPFRATCSSLSAHELHTHLTETSKLPEYSNVRRMAAWHPTQRPSPSQQLHILDNGDYDDFDERGGYAPADPVDPEDDLANQFSSSMSLGGTSTNPALSYGGSGSSDYPAGPNSPEVAYYEPYAPQYPYSAGGGRGHHGKSSAGNYEPLPMGSSDGPREPGSPLRDAWVAPYGNAYTPLDSQATAVPDGMVTAIPVGDNASYTTLVDQRGQPGSSSQAYFDEGQGGYPEYDEYLEERRRLKGKNRSCM</sequence>
<keyword evidence="8" id="KW-0813">Transport</keyword>
<gene>
    <name evidence="15" type="ORF">QBC42DRAFT_280242</name>
</gene>
<evidence type="ECO:0000256" key="10">
    <source>
        <dbReference type="ARBA" id="ARBA00047899"/>
    </source>
</evidence>
<dbReference type="PANTHER" id="PTHR24348:SF22">
    <property type="entry name" value="NON-SPECIFIC SERINE_THREONINE PROTEIN KINASE"/>
    <property type="match status" value="1"/>
</dbReference>
<dbReference type="GO" id="GO:0061709">
    <property type="term" value="P:reticulophagy"/>
    <property type="evidence" value="ECO:0007669"/>
    <property type="project" value="TreeGrafter"/>
</dbReference>
<evidence type="ECO:0000256" key="3">
    <source>
        <dbReference type="ARBA" id="ARBA00022527"/>
    </source>
</evidence>
<evidence type="ECO:0000256" key="1">
    <source>
        <dbReference type="ARBA" id="ARBA00004623"/>
    </source>
</evidence>
<dbReference type="Gene3D" id="3.30.200.20">
    <property type="entry name" value="Phosphorylase Kinase, domain 1"/>
    <property type="match status" value="1"/>
</dbReference>
<comment type="caution">
    <text evidence="15">The sequence shown here is derived from an EMBL/GenBank/DDBJ whole genome shotgun (WGS) entry which is preliminary data.</text>
</comment>
<comment type="subcellular location">
    <subcellularLocation>
        <location evidence="1">Preautophagosomal structure membrane</location>
        <topology evidence="1">Peripheral membrane protein</topology>
    </subcellularLocation>
</comment>
<keyword evidence="5 12" id="KW-0547">Nucleotide-binding</keyword>
<dbReference type="GO" id="GO:0005524">
    <property type="term" value="F:ATP binding"/>
    <property type="evidence" value="ECO:0007669"/>
    <property type="project" value="UniProtKB-UniRule"/>
</dbReference>
<dbReference type="GO" id="GO:0000045">
    <property type="term" value="P:autophagosome assembly"/>
    <property type="evidence" value="ECO:0007669"/>
    <property type="project" value="TreeGrafter"/>
</dbReference>
<dbReference type="GO" id="GO:0034727">
    <property type="term" value="P:piecemeal microautophagy of the nucleus"/>
    <property type="evidence" value="ECO:0007669"/>
    <property type="project" value="TreeGrafter"/>
</dbReference>
<feature type="binding site" evidence="12">
    <location>
        <position position="212"/>
    </location>
    <ligand>
        <name>ATP</name>
        <dbReference type="ChEBI" id="CHEBI:30616"/>
    </ligand>
</feature>
<dbReference type="AlphaFoldDB" id="A0AAV9HAJ8"/>
<evidence type="ECO:0000256" key="12">
    <source>
        <dbReference type="PROSITE-ProRule" id="PRU10141"/>
    </source>
</evidence>
<evidence type="ECO:0000256" key="5">
    <source>
        <dbReference type="ARBA" id="ARBA00022741"/>
    </source>
</evidence>
<dbReference type="InterPro" id="IPR045269">
    <property type="entry name" value="Atg1-like"/>
</dbReference>
<keyword evidence="8" id="KW-0653">Protein transport</keyword>
<dbReference type="GO" id="GO:0010506">
    <property type="term" value="P:regulation of autophagy"/>
    <property type="evidence" value="ECO:0007669"/>
    <property type="project" value="InterPro"/>
</dbReference>
<dbReference type="GO" id="GO:0000422">
    <property type="term" value="P:autophagy of mitochondrion"/>
    <property type="evidence" value="ECO:0007669"/>
    <property type="project" value="TreeGrafter"/>
</dbReference>
<dbReference type="EC" id="2.7.11.1" evidence="2"/>
<feature type="region of interest" description="Disordered" evidence="13">
    <location>
        <begin position="417"/>
        <end position="492"/>
    </location>
</feature>
<evidence type="ECO:0000256" key="6">
    <source>
        <dbReference type="ARBA" id="ARBA00022777"/>
    </source>
</evidence>
<keyword evidence="6 15" id="KW-0418">Kinase</keyword>
<dbReference type="SMART" id="SM00220">
    <property type="entry name" value="S_TKc"/>
    <property type="match status" value="1"/>
</dbReference>
<dbReference type="Proteomes" id="UP001321749">
    <property type="component" value="Unassembled WGS sequence"/>
</dbReference>
<dbReference type="GO" id="GO:0005776">
    <property type="term" value="C:autophagosome"/>
    <property type="evidence" value="ECO:0007669"/>
    <property type="project" value="TreeGrafter"/>
</dbReference>
<evidence type="ECO:0000256" key="7">
    <source>
        <dbReference type="ARBA" id="ARBA00022840"/>
    </source>
</evidence>
<dbReference type="EMBL" id="MU865150">
    <property type="protein sequence ID" value="KAK4456931.1"/>
    <property type="molecule type" value="Genomic_DNA"/>
</dbReference>
<accession>A0AAV9HAJ8</accession>
<proteinExistence type="predicted"/>
<keyword evidence="3" id="KW-0723">Serine/threonine-protein kinase</keyword>
<evidence type="ECO:0000256" key="13">
    <source>
        <dbReference type="SAM" id="MobiDB-lite"/>
    </source>
</evidence>
<dbReference type="CDD" id="cd00180">
    <property type="entry name" value="PKc"/>
    <property type="match status" value="1"/>
</dbReference>
<dbReference type="PROSITE" id="PS50011">
    <property type="entry name" value="PROTEIN_KINASE_DOM"/>
    <property type="match status" value="1"/>
</dbReference>
<organism evidence="15 16">
    <name type="scientific">Cladorrhinum samala</name>
    <dbReference type="NCBI Taxonomy" id="585594"/>
    <lineage>
        <taxon>Eukaryota</taxon>
        <taxon>Fungi</taxon>
        <taxon>Dikarya</taxon>
        <taxon>Ascomycota</taxon>
        <taxon>Pezizomycotina</taxon>
        <taxon>Sordariomycetes</taxon>
        <taxon>Sordariomycetidae</taxon>
        <taxon>Sordariales</taxon>
        <taxon>Podosporaceae</taxon>
        <taxon>Cladorrhinum</taxon>
    </lineage>
</organism>
<dbReference type="GO" id="GO:0015031">
    <property type="term" value="P:protein transport"/>
    <property type="evidence" value="ECO:0007669"/>
    <property type="project" value="UniProtKB-KW"/>
</dbReference>
<dbReference type="GO" id="GO:0004674">
    <property type="term" value="F:protein serine/threonine kinase activity"/>
    <property type="evidence" value="ECO:0007669"/>
    <property type="project" value="UniProtKB-KW"/>
</dbReference>
<keyword evidence="16" id="KW-1185">Reference proteome</keyword>
<dbReference type="PANTHER" id="PTHR24348">
    <property type="entry name" value="SERINE/THREONINE-PROTEIN KINASE UNC-51-RELATED"/>
    <property type="match status" value="1"/>
</dbReference>
<evidence type="ECO:0000256" key="4">
    <source>
        <dbReference type="ARBA" id="ARBA00022679"/>
    </source>
</evidence>
<comment type="catalytic activity">
    <reaction evidence="10">
        <text>L-threonyl-[protein] + ATP = O-phospho-L-threonyl-[protein] + ADP + H(+)</text>
        <dbReference type="Rhea" id="RHEA:46608"/>
        <dbReference type="Rhea" id="RHEA-COMP:11060"/>
        <dbReference type="Rhea" id="RHEA-COMP:11605"/>
        <dbReference type="ChEBI" id="CHEBI:15378"/>
        <dbReference type="ChEBI" id="CHEBI:30013"/>
        <dbReference type="ChEBI" id="CHEBI:30616"/>
        <dbReference type="ChEBI" id="CHEBI:61977"/>
        <dbReference type="ChEBI" id="CHEBI:456216"/>
        <dbReference type="EC" id="2.7.11.1"/>
    </reaction>
</comment>
<protein>
    <recommendedName>
        <fullName evidence="2">non-specific serine/threonine protein kinase</fullName>
        <ecNumber evidence="2">2.7.11.1</ecNumber>
    </recommendedName>
    <alternativeName>
        <fullName evidence="9">Autophagy-related protein 1</fullName>
    </alternativeName>
</protein>
<evidence type="ECO:0000313" key="15">
    <source>
        <dbReference type="EMBL" id="KAK4456931.1"/>
    </source>
</evidence>
<dbReference type="InterPro" id="IPR011009">
    <property type="entry name" value="Kinase-like_dom_sf"/>
</dbReference>
<evidence type="ECO:0000256" key="9">
    <source>
        <dbReference type="ARBA" id="ARBA00030237"/>
    </source>
</evidence>
<evidence type="ECO:0000256" key="2">
    <source>
        <dbReference type="ARBA" id="ARBA00012513"/>
    </source>
</evidence>
<feature type="compositionally biased region" description="Polar residues" evidence="13">
    <location>
        <begin position="586"/>
        <end position="597"/>
    </location>
</feature>
<keyword evidence="7 12" id="KW-0067">ATP-binding</keyword>
<evidence type="ECO:0000256" key="8">
    <source>
        <dbReference type="ARBA" id="ARBA00022927"/>
    </source>
</evidence>
<dbReference type="Pfam" id="PF00069">
    <property type="entry name" value="Pkinase"/>
    <property type="match status" value="1"/>
</dbReference>
<reference evidence="15" key="2">
    <citation type="submission" date="2023-06" db="EMBL/GenBank/DDBJ databases">
        <authorList>
            <consortium name="Lawrence Berkeley National Laboratory"/>
            <person name="Mondo S.J."/>
            <person name="Hensen N."/>
            <person name="Bonometti L."/>
            <person name="Westerberg I."/>
            <person name="Brannstrom I.O."/>
            <person name="Guillou S."/>
            <person name="Cros-Aarteil S."/>
            <person name="Calhoun S."/>
            <person name="Haridas S."/>
            <person name="Kuo A."/>
            <person name="Pangilinan J."/>
            <person name="Riley R."/>
            <person name="Labutti K."/>
            <person name="Andreopoulos B."/>
            <person name="Lipzen A."/>
            <person name="Chen C."/>
            <person name="Yanf M."/>
            <person name="Daum C."/>
            <person name="Ng V."/>
            <person name="Clum A."/>
            <person name="Steindorff A."/>
            <person name="Ohm R."/>
            <person name="Martin F."/>
            <person name="Silar P."/>
            <person name="Natvig D."/>
            <person name="Lalanne C."/>
            <person name="Gautier V."/>
            <person name="Ament-Velasquez S.L."/>
            <person name="Kruys A."/>
            <person name="Hutchinson M.I."/>
            <person name="Powell A.J."/>
            <person name="Barry K."/>
            <person name="Miller A.N."/>
            <person name="Grigoriev I.V."/>
            <person name="Debuchy R."/>
            <person name="Gladieux P."/>
            <person name="Thoren M.H."/>
            <person name="Johannesson H."/>
        </authorList>
    </citation>
    <scope>NUCLEOTIDE SEQUENCE</scope>
    <source>
        <strain evidence="15">PSN324</strain>
    </source>
</reference>
<reference evidence="15" key="1">
    <citation type="journal article" date="2023" name="Mol. Phylogenet. Evol.">
        <title>Genome-scale phylogeny and comparative genomics of the fungal order Sordariales.</title>
        <authorList>
            <person name="Hensen N."/>
            <person name="Bonometti L."/>
            <person name="Westerberg I."/>
            <person name="Brannstrom I.O."/>
            <person name="Guillou S."/>
            <person name="Cros-Aarteil S."/>
            <person name="Calhoun S."/>
            <person name="Haridas S."/>
            <person name="Kuo A."/>
            <person name="Mondo S."/>
            <person name="Pangilinan J."/>
            <person name="Riley R."/>
            <person name="LaButti K."/>
            <person name="Andreopoulos B."/>
            <person name="Lipzen A."/>
            <person name="Chen C."/>
            <person name="Yan M."/>
            <person name="Daum C."/>
            <person name="Ng V."/>
            <person name="Clum A."/>
            <person name="Steindorff A."/>
            <person name="Ohm R.A."/>
            <person name="Martin F."/>
            <person name="Silar P."/>
            <person name="Natvig D.O."/>
            <person name="Lalanne C."/>
            <person name="Gautier V."/>
            <person name="Ament-Velasquez S.L."/>
            <person name="Kruys A."/>
            <person name="Hutchinson M.I."/>
            <person name="Powell A.J."/>
            <person name="Barry K."/>
            <person name="Miller A.N."/>
            <person name="Grigoriev I.V."/>
            <person name="Debuchy R."/>
            <person name="Gladieux P."/>
            <person name="Hiltunen Thoren M."/>
            <person name="Johannesson H."/>
        </authorList>
    </citation>
    <scope>NUCLEOTIDE SEQUENCE</scope>
    <source>
        <strain evidence="15">PSN324</strain>
    </source>
</reference>
<dbReference type="PROSITE" id="PS00107">
    <property type="entry name" value="PROTEIN_KINASE_ATP"/>
    <property type="match status" value="1"/>
</dbReference>
<evidence type="ECO:0000259" key="14">
    <source>
        <dbReference type="PROSITE" id="PS50011"/>
    </source>
</evidence>
<dbReference type="InterPro" id="IPR017441">
    <property type="entry name" value="Protein_kinase_ATP_BS"/>
</dbReference>
<feature type="region of interest" description="Disordered" evidence="13">
    <location>
        <begin position="586"/>
        <end position="607"/>
    </location>
</feature>
<dbReference type="GO" id="GO:0034045">
    <property type="term" value="C:phagophore assembly site membrane"/>
    <property type="evidence" value="ECO:0007669"/>
    <property type="project" value="UniProtKB-SubCell"/>
</dbReference>